<evidence type="ECO:0000313" key="7">
    <source>
        <dbReference type="Proteomes" id="UP000432015"/>
    </source>
</evidence>
<dbReference type="InterPro" id="IPR001279">
    <property type="entry name" value="Metallo-B-lactamas"/>
</dbReference>
<dbReference type="InterPro" id="IPR036866">
    <property type="entry name" value="RibonucZ/Hydroxyglut_hydro"/>
</dbReference>
<dbReference type="InterPro" id="IPR051013">
    <property type="entry name" value="MBL_superfamily_lactonases"/>
</dbReference>
<feature type="domain" description="Metallo-beta-lactamase" evidence="5">
    <location>
        <begin position="42"/>
        <end position="252"/>
    </location>
</feature>
<sequence>MRVTHISDGVAQRSSRYWFHGVDPSEWMPEVGVSDPDTPFTVNFGGFLITGDGHVTLVDTGWGHRAGEIPGMAGAGELPATLARLGVEPGDVDRIVQTHLHADHCGWLVKDDEGTLTFPNATVYVHEREVDYWTSDEVDQIPVNREFATKARPRLRAVTGAGRLHAYDGELPLSDEVTILPTPGHTPGHVSVMVASGGATALLVGDLAHHPVHLEHHCWLPRVDHDPVQSLRSRERITALAADRGATILAPHFPIPTAVDLDRDAAGALRTAVRTDLGSAS</sequence>
<comment type="caution">
    <text evidence="6">The sequence shown here is derived from an EMBL/GenBank/DDBJ whole genome shotgun (WGS) entry which is preliminary data.</text>
</comment>
<name>A0A7K1KSX5_9ACTN</name>
<keyword evidence="3 6" id="KW-0378">Hydrolase</keyword>
<organism evidence="6 7">
    <name type="scientific">Actinomadura litoris</name>
    <dbReference type="NCBI Taxonomy" id="2678616"/>
    <lineage>
        <taxon>Bacteria</taxon>
        <taxon>Bacillati</taxon>
        <taxon>Actinomycetota</taxon>
        <taxon>Actinomycetes</taxon>
        <taxon>Streptosporangiales</taxon>
        <taxon>Thermomonosporaceae</taxon>
        <taxon>Actinomadura</taxon>
    </lineage>
</organism>
<keyword evidence="7" id="KW-1185">Reference proteome</keyword>
<accession>A0A7K1KSX5</accession>
<protein>
    <submittedName>
        <fullName evidence="6">MBL fold metallo-hydrolase</fullName>
    </submittedName>
</protein>
<dbReference type="RefSeq" id="WP_156214251.1">
    <property type="nucleotide sequence ID" value="NZ_WOFH01000001.1"/>
</dbReference>
<evidence type="ECO:0000259" key="5">
    <source>
        <dbReference type="SMART" id="SM00849"/>
    </source>
</evidence>
<reference evidence="6 7" key="1">
    <citation type="submission" date="2019-11" db="EMBL/GenBank/DDBJ databases">
        <authorList>
            <person name="Cao P."/>
        </authorList>
    </citation>
    <scope>NUCLEOTIDE SEQUENCE [LARGE SCALE GENOMIC DNA]</scope>
    <source>
        <strain evidence="6 7">NEAU-AAG5</strain>
    </source>
</reference>
<evidence type="ECO:0000256" key="3">
    <source>
        <dbReference type="ARBA" id="ARBA00022801"/>
    </source>
</evidence>
<comment type="similarity">
    <text evidence="1">Belongs to the metallo-beta-lactamase superfamily.</text>
</comment>
<evidence type="ECO:0000313" key="6">
    <source>
        <dbReference type="EMBL" id="MUN35290.1"/>
    </source>
</evidence>
<evidence type="ECO:0000256" key="2">
    <source>
        <dbReference type="ARBA" id="ARBA00022723"/>
    </source>
</evidence>
<dbReference type="GO" id="GO:0046872">
    <property type="term" value="F:metal ion binding"/>
    <property type="evidence" value="ECO:0007669"/>
    <property type="project" value="UniProtKB-KW"/>
</dbReference>
<dbReference type="AlphaFoldDB" id="A0A7K1KSX5"/>
<dbReference type="GO" id="GO:0016787">
    <property type="term" value="F:hydrolase activity"/>
    <property type="evidence" value="ECO:0007669"/>
    <property type="project" value="UniProtKB-KW"/>
</dbReference>
<keyword evidence="2" id="KW-0479">Metal-binding</keyword>
<dbReference type="SUPFAM" id="SSF56281">
    <property type="entry name" value="Metallo-hydrolase/oxidoreductase"/>
    <property type="match status" value="1"/>
</dbReference>
<dbReference type="SMART" id="SM00849">
    <property type="entry name" value="Lactamase_B"/>
    <property type="match status" value="1"/>
</dbReference>
<keyword evidence="4" id="KW-0862">Zinc</keyword>
<gene>
    <name evidence="6" type="ORF">GNZ18_01545</name>
</gene>
<evidence type="ECO:0000256" key="4">
    <source>
        <dbReference type="ARBA" id="ARBA00022833"/>
    </source>
</evidence>
<dbReference type="Proteomes" id="UP000432015">
    <property type="component" value="Unassembled WGS sequence"/>
</dbReference>
<dbReference type="EMBL" id="WOFH01000001">
    <property type="protein sequence ID" value="MUN35290.1"/>
    <property type="molecule type" value="Genomic_DNA"/>
</dbReference>
<dbReference type="CDD" id="cd07720">
    <property type="entry name" value="OPHC2-like_MBL-fold"/>
    <property type="match status" value="1"/>
</dbReference>
<evidence type="ECO:0000256" key="1">
    <source>
        <dbReference type="ARBA" id="ARBA00007749"/>
    </source>
</evidence>
<proteinExistence type="inferred from homology"/>
<dbReference type="Gene3D" id="3.60.15.10">
    <property type="entry name" value="Ribonuclease Z/Hydroxyacylglutathione hydrolase-like"/>
    <property type="match status" value="1"/>
</dbReference>
<dbReference type="Pfam" id="PF00753">
    <property type="entry name" value="Lactamase_B"/>
    <property type="match status" value="1"/>
</dbReference>
<dbReference type="PANTHER" id="PTHR42978">
    <property type="entry name" value="QUORUM-QUENCHING LACTONASE YTNP-RELATED-RELATED"/>
    <property type="match status" value="1"/>
</dbReference>